<organism evidence="2 3">
    <name type="scientific">Leucocoprinus birnbaumii</name>
    <dbReference type="NCBI Taxonomy" id="56174"/>
    <lineage>
        <taxon>Eukaryota</taxon>
        <taxon>Fungi</taxon>
        <taxon>Dikarya</taxon>
        <taxon>Basidiomycota</taxon>
        <taxon>Agaricomycotina</taxon>
        <taxon>Agaricomycetes</taxon>
        <taxon>Agaricomycetidae</taxon>
        <taxon>Agaricales</taxon>
        <taxon>Agaricineae</taxon>
        <taxon>Agaricaceae</taxon>
        <taxon>Leucocoprinus</taxon>
    </lineage>
</organism>
<dbReference type="Proteomes" id="UP001213000">
    <property type="component" value="Unassembled WGS sequence"/>
</dbReference>
<dbReference type="EMBL" id="JANIEX010000660">
    <property type="protein sequence ID" value="KAJ3564463.1"/>
    <property type="molecule type" value="Genomic_DNA"/>
</dbReference>
<evidence type="ECO:0000313" key="3">
    <source>
        <dbReference type="Proteomes" id="UP001213000"/>
    </source>
</evidence>
<protein>
    <submittedName>
        <fullName evidence="2">Uncharacterized protein</fullName>
    </submittedName>
</protein>
<sequence length="131" mass="14478">MRFTTILSTVALLFVSSAMAQGPIQPVQCNRNYPVALTATCAVDLSPLRELDTAKTVNSSAPQPEQEKCRKRLCLLVRDAKWVRSIATVRRAELELEVKIEENHGDSGELADRKINQSIKSKGDIAQLGEQ</sequence>
<name>A0AAD5YNA9_9AGAR</name>
<feature type="chain" id="PRO_5042287778" evidence="1">
    <location>
        <begin position="21"/>
        <end position="131"/>
    </location>
</feature>
<keyword evidence="3" id="KW-1185">Reference proteome</keyword>
<proteinExistence type="predicted"/>
<comment type="caution">
    <text evidence="2">The sequence shown here is derived from an EMBL/GenBank/DDBJ whole genome shotgun (WGS) entry which is preliminary data.</text>
</comment>
<feature type="signal peptide" evidence="1">
    <location>
        <begin position="1"/>
        <end position="20"/>
    </location>
</feature>
<gene>
    <name evidence="2" type="ORF">NP233_g8275</name>
</gene>
<accession>A0AAD5YNA9</accession>
<reference evidence="2" key="1">
    <citation type="submission" date="2022-07" db="EMBL/GenBank/DDBJ databases">
        <title>Genome Sequence of Leucocoprinus birnbaumii.</title>
        <authorList>
            <person name="Buettner E."/>
        </authorList>
    </citation>
    <scope>NUCLEOTIDE SEQUENCE</scope>
    <source>
        <strain evidence="2">VT141</strain>
    </source>
</reference>
<evidence type="ECO:0000256" key="1">
    <source>
        <dbReference type="SAM" id="SignalP"/>
    </source>
</evidence>
<dbReference type="AlphaFoldDB" id="A0AAD5YNA9"/>
<keyword evidence="1" id="KW-0732">Signal</keyword>
<evidence type="ECO:0000313" key="2">
    <source>
        <dbReference type="EMBL" id="KAJ3564463.1"/>
    </source>
</evidence>